<sequence>MSRDLGNARKNKNDEFYTVYEYIQKEVNAYLEYFPDTFKDKIVFLPCDDPEWSNFTRFFAQNFENLGLKKLISTSFSTESKKHNGYQFSLEDFLTDYEKTSPQFDENITATRGKIFVLERDTNGSGNIDIKDLKWSYLEGDGDFRSDEVKALRDEADIIVTNPPFSLFREFVAWIMEADKKCLIIGSQNAITYKEIFPLIKDNKFWVGATCNSEDMVFRVPDGATINPKDKEKAEKLGFVGNYTRLGNANWFTNIEHGRRHQPLSLMTESDNLKFSKHKDLIEVGYQTYDNFDAIEVSHLDSIPSDYEGIMGVPITFLSKYCPEQFEILGFGAGELGTQAGVRPYDKRLKPLSSALRDGIPYIYDRESNTVKVPYARIFIRKRV</sequence>
<dbReference type="Proteomes" id="UP001596108">
    <property type="component" value="Unassembled WGS sequence"/>
</dbReference>
<dbReference type="InterPro" id="IPR002052">
    <property type="entry name" value="DNA_methylase_N6_adenine_CS"/>
</dbReference>
<dbReference type="Pfam" id="PF13651">
    <property type="entry name" value="EcoRI_methylase"/>
    <property type="match status" value="1"/>
</dbReference>
<evidence type="ECO:0000313" key="2">
    <source>
        <dbReference type="Proteomes" id="UP001596108"/>
    </source>
</evidence>
<dbReference type="PROSITE" id="PS00092">
    <property type="entry name" value="N6_MTASE"/>
    <property type="match status" value="1"/>
</dbReference>
<keyword evidence="1" id="KW-0489">Methyltransferase</keyword>
<keyword evidence="1" id="KW-0808">Transferase</keyword>
<dbReference type="RefSeq" id="WP_378114204.1">
    <property type="nucleotide sequence ID" value="NZ_JBHSNC010000057.1"/>
</dbReference>
<dbReference type="PROSITE" id="PS00018">
    <property type="entry name" value="EF_HAND_1"/>
    <property type="match status" value="1"/>
</dbReference>
<keyword evidence="2" id="KW-1185">Reference proteome</keyword>
<protein>
    <submittedName>
        <fullName evidence="1">Adenine-specific methyltransferase EcoRI family protein</fullName>
    </submittedName>
</protein>
<reference evidence="2" key="1">
    <citation type="journal article" date="2019" name="Int. J. Syst. Evol. Microbiol.">
        <title>The Global Catalogue of Microorganisms (GCM) 10K type strain sequencing project: providing services to taxonomists for standard genome sequencing and annotation.</title>
        <authorList>
            <consortium name="The Broad Institute Genomics Platform"/>
            <consortium name="The Broad Institute Genome Sequencing Center for Infectious Disease"/>
            <person name="Wu L."/>
            <person name="Ma J."/>
        </authorList>
    </citation>
    <scope>NUCLEOTIDE SEQUENCE [LARGE SCALE GENOMIC DNA]</scope>
    <source>
        <strain evidence="2">CGMCC 1.18578</strain>
    </source>
</reference>
<gene>
    <name evidence="1" type="ORF">ACFPQ4_22685</name>
</gene>
<name>A0ABW0R5K3_9BACL</name>
<dbReference type="GO" id="GO:0008168">
    <property type="term" value="F:methyltransferase activity"/>
    <property type="evidence" value="ECO:0007669"/>
    <property type="project" value="UniProtKB-KW"/>
</dbReference>
<dbReference type="EMBL" id="JBHSNC010000057">
    <property type="protein sequence ID" value="MFC5532233.1"/>
    <property type="molecule type" value="Genomic_DNA"/>
</dbReference>
<dbReference type="InterPro" id="IPR018247">
    <property type="entry name" value="EF_Hand_1_Ca_BS"/>
</dbReference>
<comment type="caution">
    <text evidence="1">The sequence shown here is derived from an EMBL/GenBank/DDBJ whole genome shotgun (WGS) entry which is preliminary data.</text>
</comment>
<dbReference type="GO" id="GO:0032259">
    <property type="term" value="P:methylation"/>
    <property type="evidence" value="ECO:0007669"/>
    <property type="project" value="UniProtKB-KW"/>
</dbReference>
<organism evidence="1 2">
    <name type="scientific">Cohnella yongneupensis</name>
    <dbReference type="NCBI Taxonomy" id="425006"/>
    <lineage>
        <taxon>Bacteria</taxon>
        <taxon>Bacillati</taxon>
        <taxon>Bacillota</taxon>
        <taxon>Bacilli</taxon>
        <taxon>Bacillales</taxon>
        <taxon>Paenibacillaceae</taxon>
        <taxon>Cohnella</taxon>
    </lineage>
</organism>
<proteinExistence type="predicted"/>
<evidence type="ECO:0000313" key="1">
    <source>
        <dbReference type="EMBL" id="MFC5532233.1"/>
    </source>
</evidence>
<dbReference type="InterPro" id="IPR025247">
    <property type="entry name" value="EcoRI-like_methylase"/>
</dbReference>
<accession>A0ABW0R5K3</accession>